<keyword evidence="4" id="KW-0418">Kinase</keyword>
<dbReference type="STRING" id="1328759.A0A5C2RNY1"/>
<dbReference type="Gene3D" id="1.10.510.10">
    <property type="entry name" value="Transferase(Phosphotransferase) domain 1"/>
    <property type="match status" value="1"/>
</dbReference>
<keyword evidence="4" id="KW-0808">Transferase</keyword>
<dbReference type="GO" id="GO:0004674">
    <property type="term" value="F:protein serine/threonine kinase activity"/>
    <property type="evidence" value="ECO:0007669"/>
    <property type="project" value="UniProtKB-EC"/>
</dbReference>
<evidence type="ECO:0000256" key="2">
    <source>
        <dbReference type="SAM" id="MobiDB-lite"/>
    </source>
</evidence>
<feature type="domain" description="Protein kinase" evidence="3">
    <location>
        <begin position="1"/>
        <end position="244"/>
    </location>
</feature>
<dbReference type="SUPFAM" id="SSF56112">
    <property type="entry name" value="Protein kinase-like (PK-like)"/>
    <property type="match status" value="1"/>
</dbReference>
<dbReference type="PROSITE" id="PS00108">
    <property type="entry name" value="PROTEIN_KINASE_ST"/>
    <property type="match status" value="1"/>
</dbReference>
<dbReference type="EMBL" id="ML122348">
    <property type="protein sequence ID" value="RPD52629.1"/>
    <property type="molecule type" value="Genomic_DNA"/>
</dbReference>
<organism evidence="4 5">
    <name type="scientific">Lentinus tigrinus ALCF2SS1-6</name>
    <dbReference type="NCBI Taxonomy" id="1328759"/>
    <lineage>
        <taxon>Eukaryota</taxon>
        <taxon>Fungi</taxon>
        <taxon>Dikarya</taxon>
        <taxon>Basidiomycota</taxon>
        <taxon>Agaricomycotina</taxon>
        <taxon>Agaricomycetes</taxon>
        <taxon>Polyporales</taxon>
        <taxon>Polyporaceae</taxon>
        <taxon>Lentinus</taxon>
    </lineage>
</organism>
<dbReference type="Pfam" id="PF00069">
    <property type="entry name" value="Pkinase"/>
    <property type="match status" value="1"/>
</dbReference>
<name>A0A5C2RNY1_9APHY</name>
<dbReference type="OrthoDB" id="3265205at2759"/>
<dbReference type="InterPro" id="IPR008271">
    <property type="entry name" value="Ser/Thr_kinase_AS"/>
</dbReference>
<feature type="region of interest" description="Disordered" evidence="2">
    <location>
        <begin position="291"/>
        <end position="313"/>
    </location>
</feature>
<protein>
    <recommendedName>
        <fullName evidence="1">non-specific serine/threonine protein kinase</fullName>
        <ecNumber evidence="1">2.7.11.1</ecNumber>
    </recommendedName>
</protein>
<dbReference type="AlphaFoldDB" id="A0A5C2RNY1"/>
<dbReference type="SMART" id="SM00220">
    <property type="entry name" value="S_TKc"/>
    <property type="match status" value="1"/>
</dbReference>
<dbReference type="InterPro" id="IPR000719">
    <property type="entry name" value="Prot_kinase_dom"/>
</dbReference>
<evidence type="ECO:0000256" key="1">
    <source>
        <dbReference type="ARBA" id="ARBA00012513"/>
    </source>
</evidence>
<dbReference type="PANTHER" id="PTHR11909">
    <property type="entry name" value="CASEIN KINASE-RELATED"/>
    <property type="match status" value="1"/>
</dbReference>
<evidence type="ECO:0000313" key="5">
    <source>
        <dbReference type="Proteomes" id="UP000313359"/>
    </source>
</evidence>
<keyword evidence="5" id="KW-1185">Reference proteome</keyword>
<reference evidence="4" key="1">
    <citation type="journal article" date="2018" name="Genome Biol. Evol.">
        <title>Genomics and development of Lentinus tigrinus, a white-rot wood-decaying mushroom with dimorphic fruiting bodies.</title>
        <authorList>
            <person name="Wu B."/>
            <person name="Xu Z."/>
            <person name="Knudson A."/>
            <person name="Carlson A."/>
            <person name="Chen N."/>
            <person name="Kovaka S."/>
            <person name="LaButti K."/>
            <person name="Lipzen A."/>
            <person name="Pennachio C."/>
            <person name="Riley R."/>
            <person name="Schakwitz W."/>
            <person name="Umezawa K."/>
            <person name="Ohm R.A."/>
            <person name="Grigoriev I.V."/>
            <person name="Nagy L.G."/>
            <person name="Gibbons J."/>
            <person name="Hibbett D."/>
        </authorList>
    </citation>
    <scope>NUCLEOTIDE SEQUENCE [LARGE SCALE GENOMIC DNA]</scope>
    <source>
        <strain evidence="4">ALCF2SS1-6</strain>
    </source>
</reference>
<evidence type="ECO:0000313" key="4">
    <source>
        <dbReference type="EMBL" id="RPD52629.1"/>
    </source>
</evidence>
<proteinExistence type="predicted"/>
<accession>A0A5C2RNY1</accession>
<dbReference type="Proteomes" id="UP000313359">
    <property type="component" value="Unassembled WGS sequence"/>
</dbReference>
<dbReference type="EC" id="2.7.11.1" evidence="1"/>
<dbReference type="InterPro" id="IPR050235">
    <property type="entry name" value="CK1_Ser-Thr_kinase"/>
</dbReference>
<feature type="region of interest" description="Disordered" evidence="2">
    <location>
        <begin position="377"/>
        <end position="406"/>
    </location>
</feature>
<gene>
    <name evidence="4" type="ORF">L227DRAFT_568469</name>
</gene>
<dbReference type="PROSITE" id="PS50011">
    <property type="entry name" value="PROTEIN_KINASE_DOM"/>
    <property type="match status" value="1"/>
</dbReference>
<dbReference type="GO" id="GO:0005524">
    <property type="term" value="F:ATP binding"/>
    <property type="evidence" value="ECO:0007669"/>
    <property type="project" value="InterPro"/>
</dbReference>
<dbReference type="InterPro" id="IPR011009">
    <property type="entry name" value="Kinase-like_dom_sf"/>
</dbReference>
<evidence type="ECO:0000259" key="3">
    <source>
        <dbReference type="PROSITE" id="PS50011"/>
    </source>
</evidence>
<sequence>MDPSQKLVAVKKCHVTDHVEHPRLQHEACALVLLQGHRAIPHVYAWGKSQFYEYLALELLDTVLSDLKGKLTLRNLAAIAHEVLEGLRFIHSHGIVHCDIKPANLMFGLVGAEPSRVRIIDFGICRPFRDPVTSVHRPDVGTPQSIGTEGYMSLNGHLHHSPWRRDDVESLSYVMLSLMASRLPWDARGKPRDRLSSRGSYALKKQWTGARLAGDLSVFGAFVDYARRLEYAQELDYGRWKEHFRALAQGTSDASDSDPLYDPLDTASGASVVVDADFELPEDVYRLALADPSGGDSDTVLPQSKTPPSLKGSLGRWRPAYTWEMAVPVEDDELLGDECEIVRTRLDAVDAVPEGQGYYLEPSCPPEVMRPALMKNPTAEWEKDSSKIGGAINSKESRPPLGELPL</sequence>